<feature type="non-terminal residue" evidence="2">
    <location>
        <position position="92"/>
    </location>
</feature>
<evidence type="ECO:0000313" key="1">
    <source>
        <dbReference type="EMBL" id="CAF4271453.1"/>
    </source>
</evidence>
<feature type="non-terminal residue" evidence="2">
    <location>
        <position position="1"/>
    </location>
</feature>
<proteinExistence type="predicted"/>
<accession>A0A8S2VL70</accession>
<dbReference type="EMBL" id="CAJOBH010029933">
    <property type="protein sequence ID" value="CAF4271453.1"/>
    <property type="molecule type" value="Genomic_DNA"/>
</dbReference>
<evidence type="ECO:0000313" key="3">
    <source>
        <dbReference type="Proteomes" id="UP000681720"/>
    </source>
</evidence>
<protein>
    <submittedName>
        <fullName evidence="2">Uncharacterized protein</fullName>
    </submittedName>
</protein>
<dbReference type="EMBL" id="CAJOBJ010056325">
    <property type="protein sequence ID" value="CAF4398293.1"/>
    <property type="molecule type" value="Genomic_DNA"/>
</dbReference>
<dbReference type="Proteomes" id="UP000681720">
    <property type="component" value="Unassembled WGS sequence"/>
</dbReference>
<dbReference type="SUPFAM" id="SSF49303">
    <property type="entry name" value="beta-Galactosidase/glucuronidase domain"/>
    <property type="match status" value="1"/>
</dbReference>
<sequence>SNNYIQDITIDTDSIDFDSQHVATSAVLSYSVTIGGTTHQANTLRLIIELFDAQGILVVNNTDSQSRLIVNKPNLWEPCGMNHTHPCTEESY</sequence>
<comment type="caution">
    <text evidence="2">The sequence shown here is derived from an EMBL/GenBank/DDBJ whole genome shotgun (WGS) entry which is preliminary data.</text>
</comment>
<organism evidence="2 3">
    <name type="scientific">Rotaria magnacalcarata</name>
    <dbReference type="NCBI Taxonomy" id="392030"/>
    <lineage>
        <taxon>Eukaryota</taxon>
        <taxon>Metazoa</taxon>
        <taxon>Spiralia</taxon>
        <taxon>Gnathifera</taxon>
        <taxon>Rotifera</taxon>
        <taxon>Eurotatoria</taxon>
        <taxon>Bdelloidea</taxon>
        <taxon>Philodinida</taxon>
        <taxon>Philodinidae</taxon>
        <taxon>Rotaria</taxon>
    </lineage>
</organism>
<dbReference type="Proteomes" id="UP000681967">
    <property type="component" value="Unassembled WGS sequence"/>
</dbReference>
<dbReference type="InterPro" id="IPR036156">
    <property type="entry name" value="Beta-gal/glucu_dom_sf"/>
</dbReference>
<dbReference type="AlphaFoldDB" id="A0A8S2VL70"/>
<reference evidence="2" key="1">
    <citation type="submission" date="2021-02" db="EMBL/GenBank/DDBJ databases">
        <authorList>
            <person name="Nowell W R."/>
        </authorList>
    </citation>
    <scope>NUCLEOTIDE SEQUENCE</scope>
</reference>
<name>A0A8S2VL70_9BILA</name>
<gene>
    <name evidence="1" type="ORF">BYL167_LOCUS26343</name>
    <name evidence="2" type="ORF">GIL414_LOCUS30043</name>
</gene>
<evidence type="ECO:0000313" key="2">
    <source>
        <dbReference type="EMBL" id="CAF4398293.1"/>
    </source>
</evidence>
<dbReference type="Gene3D" id="2.60.40.10">
    <property type="entry name" value="Immunoglobulins"/>
    <property type="match status" value="1"/>
</dbReference>
<dbReference type="InterPro" id="IPR013783">
    <property type="entry name" value="Ig-like_fold"/>
</dbReference>